<keyword evidence="5 7" id="KW-0687">Ribonucleoprotein</keyword>
<organism evidence="10 11">
    <name type="scientific">Nonlabens dokdonensis</name>
    <dbReference type="NCBI Taxonomy" id="328515"/>
    <lineage>
        <taxon>Bacteria</taxon>
        <taxon>Pseudomonadati</taxon>
        <taxon>Bacteroidota</taxon>
        <taxon>Flavobacteriia</taxon>
        <taxon>Flavobacteriales</taxon>
        <taxon>Flavobacteriaceae</taxon>
        <taxon>Nonlabens</taxon>
    </lineage>
</organism>
<evidence type="ECO:0000256" key="5">
    <source>
        <dbReference type="ARBA" id="ARBA00023274"/>
    </source>
</evidence>
<dbReference type="Proteomes" id="UP000196102">
    <property type="component" value="Unassembled WGS sequence"/>
</dbReference>
<dbReference type="SUPFAM" id="SSF55658">
    <property type="entry name" value="L9 N-domain-like"/>
    <property type="match status" value="1"/>
</dbReference>
<keyword evidence="3 7" id="KW-0694">RNA-binding</keyword>
<evidence type="ECO:0000259" key="8">
    <source>
        <dbReference type="Pfam" id="PF01281"/>
    </source>
</evidence>
<dbReference type="InterPro" id="IPR036791">
    <property type="entry name" value="Ribosomal_bL9_C_sf"/>
</dbReference>
<dbReference type="AlphaFoldDB" id="A0A1Z8AM09"/>
<dbReference type="InterPro" id="IPR020070">
    <property type="entry name" value="Ribosomal_bL9_N"/>
</dbReference>
<comment type="similarity">
    <text evidence="1 7">Belongs to the bacterial ribosomal protein bL9 family.</text>
</comment>
<dbReference type="InterPro" id="IPR009027">
    <property type="entry name" value="Ribosomal_bL9/RNase_H1_N"/>
</dbReference>
<dbReference type="Pfam" id="PF03948">
    <property type="entry name" value="Ribosomal_L9_C"/>
    <property type="match status" value="1"/>
</dbReference>
<keyword evidence="2 7" id="KW-0699">rRNA-binding</keyword>
<dbReference type="GO" id="GO:0019843">
    <property type="term" value="F:rRNA binding"/>
    <property type="evidence" value="ECO:0007669"/>
    <property type="project" value="UniProtKB-UniRule"/>
</dbReference>
<dbReference type="InterPro" id="IPR036935">
    <property type="entry name" value="Ribosomal_bL9_N_sf"/>
</dbReference>
<evidence type="ECO:0000256" key="3">
    <source>
        <dbReference type="ARBA" id="ARBA00022884"/>
    </source>
</evidence>
<evidence type="ECO:0000313" key="10">
    <source>
        <dbReference type="EMBL" id="OUS11351.1"/>
    </source>
</evidence>
<feature type="domain" description="Large ribosomal subunit protein bL9 C-terminal" evidence="9">
    <location>
        <begin position="64"/>
        <end position="147"/>
    </location>
</feature>
<evidence type="ECO:0000256" key="4">
    <source>
        <dbReference type="ARBA" id="ARBA00022980"/>
    </source>
</evidence>
<comment type="caution">
    <text evidence="10">The sequence shown here is derived from an EMBL/GenBank/DDBJ whole genome shotgun (WGS) entry which is preliminary data.</text>
</comment>
<comment type="function">
    <text evidence="7">Binds to the 23S rRNA.</text>
</comment>
<gene>
    <name evidence="7" type="primary">rplI</name>
    <name evidence="10" type="ORF">A9Q93_11530</name>
</gene>
<dbReference type="GO" id="GO:0005840">
    <property type="term" value="C:ribosome"/>
    <property type="evidence" value="ECO:0007669"/>
    <property type="project" value="UniProtKB-KW"/>
</dbReference>
<dbReference type="SUPFAM" id="SSF55653">
    <property type="entry name" value="Ribosomal protein L9 C-domain"/>
    <property type="match status" value="1"/>
</dbReference>
<keyword evidence="4 7" id="KW-0689">Ribosomal protein</keyword>
<evidence type="ECO:0000259" key="9">
    <source>
        <dbReference type="Pfam" id="PF03948"/>
    </source>
</evidence>
<dbReference type="EMBL" id="MAAX01000178">
    <property type="protein sequence ID" value="OUS11351.1"/>
    <property type="molecule type" value="Genomic_DNA"/>
</dbReference>
<dbReference type="HAMAP" id="MF_00503">
    <property type="entry name" value="Ribosomal_bL9"/>
    <property type="match status" value="1"/>
</dbReference>
<protein>
    <recommendedName>
        <fullName evidence="6 7">Large ribosomal subunit protein bL9</fullName>
    </recommendedName>
</protein>
<dbReference type="Gene3D" id="3.40.5.10">
    <property type="entry name" value="Ribosomal protein L9, N-terminal domain"/>
    <property type="match status" value="1"/>
</dbReference>
<proteinExistence type="inferred from homology"/>
<dbReference type="InterPro" id="IPR020069">
    <property type="entry name" value="Ribosomal_bL9_C"/>
</dbReference>
<dbReference type="GO" id="GO:0006412">
    <property type="term" value="P:translation"/>
    <property type="evidence" value="ECO:0007669"/>
    <property type="project" value="UniProtKB-UniRule"/>
</dbReference>
<accession>A0A1Z8AM09</accession>
<reference evidence="11" key="1">
    <citation type="journal article" date="2017" name="Proc. Natl. Acad. Sci. U.S.A.">
        <title>Simulation of Deepwater Horizon oil plume reveals substrate specialization within a complex community of hydrocarbon-degraders.</title>
        <authorList>
            <person name="Hu P."/>
            <person name="Dubinsky E.A."/>
            <person name="Probst A.J."/>
            <person name="Wang J."/>
            <person name="Sieber C.M.K."/>
            <person name="Tom L.M."/>
            <person name="Gardinali P."/>
            <person name="Banfield J.F."/>
            <person name="Atlas R.M."/>
            <person name="Andersen G.L."/>
        </authorList>
    </citation>
    <scope>NUCLEOTIDE SEQUENCE [LARGE SCALE GENOMIC DNA]</scope>
</reference>
<dbReference type="RefSeq" id="WP_303687597.1">
    <property type="nucleotide sequence ID" value="NZ_CAJXYO010000026.1"/>
</dbReference>
<dbReference type="GO" id="GO:0003735">
    <property type="term" value="F:structural constituent of ribosome"/>
    <property type="evidence" value="ECO:0007669"/>
    <property type="project" value="InterPro"/>
</dbReference>
<sequence length="149" mass="16068">MELILKKDVEHLGFADDVVTVKPGYGRNFLIPNGLAVMATSSAKKVLAETLKQRAHKEASNIKAAQEQADKLAALDLKITAKTGDGDKLFGSITTADVSDALAKNGVEIEKKFISVAGGTIKRLGQYEADVRFHREVSAKLIFNVVAEK</sequence>
<dbReference type="NCBIfam" id="TIGR00158">
    <property type="entry name" value="L9"/>
    <property type="match status" value="1"/>
</dbReference>
<dbReference type="PANTHER" id="PTHR21368">
    <property type="entry name" value="50S RIBOSOMAL PROTEIN L9"/>
    <property type="match status" value="1"/>
</dbReference>
<dbReference type="Gene3D" id="3.10.430.100">
    <property type="entry name" value="Ribosomal protein L9, C-terminal domain"/>
    <property type="match status" value="1"/>
</dbReference>
<dbReference type="Pfam" id="PF01281">
    <property type="entry name" value="Ribosomal_L9_N"/>
    <property type="match status" value="1"/>
</dbReference>
<dbReference type="InterPro" id="IPR000244">
    <property type="entry name" value="Ribosomal_bL9"/>
</dbReference>
<evidence type="ECO:0000256" key="1">
    <source>
        <dbReference type="ARBA" id="ARBA00010605"/>
    </source>
</evidence>
<dbReference type="GO" id="GO:1990904">
    <property type="term" value="C:ribonucleoprotein complex"/>
    <property type="evidence" value="ECO:0007669"/>
    <property type="project" value="UniProtKB-KW"/>
</dbReference>
<evidence type="ECO:0000256" key="7">
    <source>
        <dbReference type="HAMAP-Rule" id="MF_00503"/>
    </source>
</evidence>
<evidence type="ECO:0000313" key="11">
    <source>
        <dbReference type="Proteomes" id="UP000196102"/>
    </source>
</evidence>
<dbReference type="InterPro" id="IPR020594">
    <property type="entry name" value="Ribosomal_bL9_bac/chp"/>
</dbReference>
<feature type="domain" description="Ribosomal protein L9" evidence="8">
    <location>
        <begin position="1"/>
        <end position="46"/>
    </location>
</feature>
<evidence type="ECO:0000256" key="6">
    <source>
        <dbReference type="ARBA" id="ARBA00035292"/>
    </source>
</evidence>
<evidence type="ECO:0000256" key="2">
    <source>
        <dbReference type="ARBA" id="ARBA00022730"/>
    </source>
</evidence>
<name>A0A1Z8AM09_9FLAO</name>